<evidence type="ECO:0000256" key="1">
    <source>
        <dbReference type="ARBA" id="ARBA00008635"/>
    </source>
</evidence>
<evidence type="ECO:0000256" key="3">
    <source>
        <dbReference type="PIRSR" id="PIRSR607837-1"/>
    </source>
</evidence>
<dbReference type="InterPro" id="IPR007837">
    <property type="entry name" value="DinB"/>
</dbReference>
<keyword evidence="2 3" id="KW-0479">Metal-binding</keyword>
<comment type="caution">
    <text evidence="4">The sequence shown here is derived from an EMBL/GenBank/DDBJ whole genome shotgun (WGS) entry which is preliminary data.</text>
</comment>
<dbReference type="InterPro" id="IPR034660">
    <property type="entry name" value="DinB/YfiT-like"/>
</dbReference>
<dbReference type="Pfam" id="PF05163">
    <property type="entry name" value="DinB"/>
    <property type="match status" value="1"/>
</dbReference>
<dbReference type="Gene3D" id="1.20.120.450">
    <property type="entry name" value="dinb family like domain"/>
    <property type="match status" value="1"/>
</dbReference>
<name>C2XV74_BACMY</name>
<dbReference type="PANTHER" id="PTHR37302">
    <property type="entry name" value="SLR1116 PROTEIN"/>
    <property type="match status" value="1"/>
</dbReference>
<proteinExistence type="inferred from homology"/>
<comment type="similarity">
    <text evidence="1">Belongs to the DinB family.</text>
</comment>
<gene>
    <name evidence="4" type="ORF">bcere0026_25960</name>
</gene>
<protein>
    <submittedName>
        <fullName evidence="4">DinB</fullName>
    </submittedName>
</protein>
<reference evidence="4" key="1">
    <citation type="journal article" date="2012" name="Genome Res.">
        <title>Genomic characterization of the Bacillus cereus sensu lato species: Backdrop to the evolution of Bacillus anthracis.</title>
        <authorList>
            <person name="Zwick M.E."/>
            <person name="Joseph S.J."/>
            <person name="Didelot X."/>
            <person name="Chen P.E."/>
            <person name="Bishop-Lilly K.A."/>
            <person name="Stewart A.C."/>
            <person name="Willner K."/>
            <person name="Nolan N."/>
            <person name="Lentz S."/>
            <person name="Thomason M.K."/>
            <person name="Sozhamannan S."/>
            <person name="Mateczun A.J."/>
            <person name="Du L."/>
            <person name="Read T.D."/>
        </authorList>
    </citation>
    <scope>NUCLEOTIDE SEQUENCE [LARGE SCALE GENOMIC DNA]</scope>
    <source>
        <strain evidence="4">AH603</strain>
    </source>
</reference>
<dbReference type="PANTHER" id="PTHR37302:SF3">
    <property type="entry name" value="DAMAGE-INDUCIBLE PROTEIN DINB"/>
    <property type="match status" value="1"/>
</dbReference>
<evidence type="ECO:0000313" key="4">
    <source>
        <dbReference type="EMBL" id="EEL70502.1"/>
    </source>
</evidence>
<dbReference type="SUPFAM" id="SSF109854">
    <property type="entry name" value="DinB/YfiT-like putative metalloenzymes"/>
    <property type="match status" value="1"/>
</dbReference>
<feature type="binding site" evidence="3">
    <location>
        <position position="148"/>
    </location>
    <ligand>
        <name>a divalent metal cation</name>
        <dbReference type="ChEBI" id="CHEBI:60240"/>
    </ligand>
</feature>
<dbReference type="HOGENOM" id="CLU_142841_0_0_9"/>
<evidence type="ECO:0000256" key="2">
    <source>
        <dbReference type="ARBA" id="ARBA00022723"/>
    </source>
</evidence>
<feature type="binding site" evidence="3">
    <location>
        <position position="49"/>
    </location>
    <ligand>
        <name>a divalent metal cation</name>
        <dbReference type="ChEBI" id="CHEBI:60240"/>
    </ligand>
</feature>
<sequence>MEVAVMLKLFQYNWQVRDDWFTWCEDMSAEELVKKRVGGFGSILHTLFHIVDVEYMWILGLRGEPVPEEPLFEDYASLQKVKNLSAQYHEKVKPFVTSWTNEMDSRKLSETDFNEETISSRDAPIRRRVIECTHGEIIRHVIVHEIHHIGQLSIWAREIGKEPVSANLRGRGLFDN</sequence>
<feature type="binding site" evidence="3">
    <location>
        <position position="144"/>
    </location>
    <ligand>
        <name>a divalent metal cation</name>
        <dbReference type="ChEBI" id="CHEBI:60240"/>
    </ligand>
</feature>
<dbReference type="GO" id="GO:0046872">
    <property type="term" value="F:metal ion binding"/>
    <property type="evidence" value="ECO:0007669"/>
    <property type="project" value="UniProtKB-KW"/>
</dbReference>
<dbReference type="AlphaFoldDB" id="C2XV74"/>
<dbReference type="Proteomes" id="UP000001753">
    <property type="component" value="Chromosome"/>
</dbReference>
<accession>C2XV74</accession>
<organism evidence="4">
    <name type="scientific">Bacillus mycoides</name>
    <dbReference type="NCBI Taxonomy" id="1405"/>
    <lineage>
        <taxon>Bacteria</taxon>
        <taxon>Bacillati</taxon>
        <taxon>Bacillota</taxon>
        <taxon>Bacilli</taxon>
        <taxon>Bacillales</taxon>
        <taxon>Bacillaceae</taxon>
        <taxon>Bacillus</taxon>
        <taxon>Bacillus cereus group</taxon>
    </lineage>
</organism>
<dbReference type="EMBL" id="ACMP01000075">
    <property type="protein sequence ID" value="EEL70502.1"/>
    <property type="molecule type" value="Genomic_DNA"/>
</dbReference>